<proteinExistence type="predicted"/>
<feature type="compositionally biased region" description="Low complexity" evidence="1">
    <location>
        <begin position="7"/>
        <end position="19"/>
    </location>
</feature>
<protein>
    <submittedName>
        <fullName evidence="3">Uncharacterized protein</fullName>
    </submittedName>
</protein>
<evidence type="ECO:0000313" key="5">
    <source>
        <dbReference type="Proteomes" id="UP000663832"/>
    </source>
</evidence>
<evidence type="ECO:0000313" key="6">
    <source>
        <dbReference type="Proteomes" id="UP000663877"/>
    </source>
</evidence>
<evidence type="ECO:0000313" key="4">
    <source>
        <dbReference type="EMBL" id="CAF1673350.1"/>
    </source>
</evidence>
<dbReference type="InterPro" id="IPR036514">
    <property type="entry name" value="SGNH_hydro_sf"/>
</dbReference>
<dbReference type="AlphaFoldDB" id="A0A815Z8H6"/>
<dbReference type="EMBL" id="CAJNON010001952">
    <property type="protein sequence ID" value="CAF1493715.1"/>
    <property type="molecule type" value="Genomic_DNA"/>
</dbReference>
<dbReference type="EMBL" id="CAJNOI010006587">
    <property type="protein sequence ID" value="CAF1580077.1"/>
    <property type="molecule type" value="Genomic_DNA"/>
</dbReference>
<dbReference type="Gene3D" id="3.40.50.1110">
    <property type="entry name" value="SGNH hydrolase"/>
    <property type="match status" value="1"/>
</dbReference>
<organism evidence="3 6">
    <name type="scientific">Adineta steineri</name>
    <dbReference type="NCBI Taxonomy" id="433720"/>
    <lineage>
        <taxon>Eukaryota</taxon>
        <taxon>Metazoa</taxon>
        <taxon>Spiralia</taxon>
        <taxon>Gnathifera</taxon>
        <taxon>Rotifera</taxon>
        <taxon>Eurotatoria</taxon>
        <taxon>Bdelloidea</taxon>
        <taxon>Adinetida</taxon>
        <taxon>Adinetidae</taxon>
        <taxon>Adineta</taxon>
    </lineage>
</organism>
<comment type="caution">
    <text evidence="3">The sequence shown here is derived from an EMBL/GenBank/DDBJ whole genome shotgun (WGS) entry which is preliminary data.</text>
</comment>
<keyword evidence="5" id="KW-1185">Reference proteome</keyword>
<dbReference type="Proteomes" id="UP000663877">
    <property type="component" value="Unassembled WGS sequence"/>
</dbReference>
<evidence type="ECO:0000256" key="1">
    <source>
        <dbReference type="SAM" id="MobiDB-lite"/>
    </source>
</evidence>
<gene>
    <name evidence="3" type="ORF">BJG266_LOCUS48603</name>
    <name evidence="4" type="ORF">QVE165_LOCUS65679</name>
    <name evidence="2" type="ORF">VCS650_LOCUS41848</name>
</gene>
<accession>A0A815Z8H6</accession>
<dbReference type="SUPFAM" id="SSF52266">
    <property type="entry name" value="SGNH hydrolase"/>
    <property type="match status" value="1"/>
</dbReference>
<dbReference type="EMBL" id="CAJNOM010007013">
    <property type="protein sequence ID" value="CAF1673350.1"/>
    <property type="molecule type" value="Genomic_DNA"/>
</dbReference>
<name>A0A815Z8H6_9BILA</name>
<evidence type="ECO:0000313" key="2">
    <source>
        <dbReference type="EMBL" id="CAF1493715.1"/>
    </source>
</evidence>
<dbReference type="OrthoDB" id="9999711at2759"/>
<reference evidence="3" key="1">
    <citation type="submission" date="2021-02" db="EMBL/GenBank/DDBJ databases">
        <authorList>
            <person name="Nowell W R."/>
        </authorList>
    </citation>
    <scope>NUCLEOTIDE SEQUENCE</scope>
</reference>
<feature type="region of interest" description="Disordered" evidence="1">
    <location>
        <begin position="1"/>
        <end position="52"/>
    </location>
</feature>
<feature type="compositionally biased region" description="Polar residues" evidence="1">
    <location>
        <begin position="36"/>
        <end position="52"/>
    </location>
</feature>
<dbReference type="Proteomes" id="UP000663891">
    <property type="component" value="Unassembled WGS sequence"/>
</dbReference>
<dbReference type="Proteomes" id="UP000663832">
    <property type="component" value="Unassembled WGS sequence"/>
</dbReference>
<sequence length="351" mass="40575">MMNYYPSASHSTSFTSNTSNLLPPQHADGNSHVPINLQSVSHPDPQSTTFTSRQHKLTTQPVYFILADSHGRALPSLSTNDYQVNIKFLSGLHWANEECIRLCAKTLLDSDIISSDLSVCTSTILLIGTNSIRNDYAPIIINQIASIVDLIHSQHPHLRAKSNITILSSFPCVNKSSLFPSTQELATNINCYNNLLQELALRKNFSILDVPITSNHLKNDGMHIHSSHFFILSDTIDHYIHHLYDQIPKTSRIHNRSRDAITRRNTNRHIKQVARQQQQTVTRSIAHAWKLHDFKQYLQHKQIRYNRLPEIRQHQVRIQFNDIHQYNHAEATLSEDEFNEMNYYKWLNYEH</sequence>
<evidence type="ECO:0000313" key="3">
    <source>
        <dbReference type="EMBL" id="CAF1580077.1"/>
    </source>
</evidence>